<evidence type="ECO:0000313" key="4">
    <source>
        <dbReference type="Proteomes" id="UP000735302"/>
    </source>
</evidence>
<dbReference type="Gene3D" id="2.60.40.2840">
    <property type="match status" value="1"/>
</dbReference>
<name>A0AAV4C2P7_9GAST</name>
<dbReference type="SUPFAM" id="SSF56219">
    <property type="entry name" value="DNase I-like"/>
    <property type="match status" value="1"/>
</dbReference>
<dbReference type="Gene3D" id="3.60.10.10">
    <property type="entry name" value="Endonuclease/exonuclease/phosphatase"/>
    <property type="match status" value="1"/>
</dbReference>
<feature type="domain" description="Inositol polyphosphate-related phosphatase" evidence="2">
    <location>
        <begin position="17"/>
        <end position="310"/>
    </location>
</feature>
<protein>
    <submittedName>
        <fullName evidence="3">Inositol polyphosphate 5-phosphatase k</fullName>
    </submittedName>
</protein>
<comment type="similarity">
    <text evidence="1">Belongs to the inositol 1,4,5-trisphosphate 5-phosphatase type II family.</text>
</comment>
<dbReference type="InterPro" id="IPR041611">
    <property type="entry name" value="SKICH"/>
</dbReference>
<keyword evidence="4" id="KW-1185">Reference proteome</keyword>
<gene>
    <name evidence="3" type="ORF">PoB_005614100</name>
</gene>
<dbReference type="AlphaFoldDB" id="A0AAV4C2P7"/>
<dbReference type="InterPro" id="IPR036691">
    <property type="entry name" value="Endo/exonu/phosph_ase_sf"/>
</dbReference>
<sequence length="461" mass="53208">MATFQRDGFFSRALSRISLRIYLVTWNVNGKAPPDEMDNLLQLHCSPLPDIYAIGLQEVSGYDWEKAFTNTLFHIDFVRVKSRKMQGIHIFLFIQRSLLPYVSNVESEVTRTGFGGFWGNKGGTTVRLDFKGVNIVVVNCHLAAHREEVMSRIEHVDTIIDSQKFKDADSDNILDHDYIFWMGDMNFRLEELSRSHTLELIHRKDYATLLKYDQLSLVMEEKLIFEDFQEGQINFPPTYKFDNGTDDYDTSEKRRVPAYTDRILYFYHDTKYGPLKLNADVASYRDHSCYKSSDHRPVSAVIAFSVPSRSIHGPVTFDLQLKRRPKDDDNKFFYTIRKDFVTSSDDWVGLYKAHFPHFDSYITYQWVSHVKCLTNVDRNASVTFRASQTYKLDNDAYVVCYMTRKGSLCGISDEFWLGKSLPTYIESPSIAQPHLVIDHDQPLKGCRATADAAVLLTSLST</sequence>
<dbReference type="InterPro" id="IPR000300">
    <property type="entry name" value="IPPc"/>
</dbReference>
<dbReference type="PANTHER" id="PTHR11200:SF275">
    <property type="entry name" value="LD06095P"/>
    <property type="match status" value="1"/>
</dbReference>
<dbReference type="Pfam" id="PF22669">
    <property type="entry name" value="Exo_endo_phos2"/>
    <property type="match status" value="1"/>
</dbReference>
<dbReference type="GO" id="GO:0046856">
    <property type="term" value="P:phosphatidylinositol dephosphorylation"/>
    <property type="evidence" value="ECO:0007669"/>
    <property type="project" value="InterPro"/>
</dbReference>
<evidence type="ECO:0000256" key="1">
    <source>
        <dbReference type="ARBA" id="ARBA00005910"/>
    </source>
</evidence>
<dbReference type="EMBL" id="BLXT01006181">
    <property type="protein sequence ID" value="GFO29636.1"/>
    <property type="molecule type" value="Genomic_DNA"/>
</dbReference>
<dbReference type="Pfam" id="PF17751">
    <property type="entry name" value="SKICH"/>
    <property type="match status" value="1"/>
</dbReference>
<organism evidence="3 4">
    <name type="scientific">Plakobranchus ocellatus</name>
    <dbReference type="NCBI Taxonomy" id="259542"/>
    <lineage>
        <taxon>Eukaryota</taxon>
        <taxon>Metazoa</taxon>
        <taxon>Spiralia</taxon>
        <taxon>Lophotrochozoa</taxon>
        <taxon>Mollusca</taxon>
        <taxon>Gastropoda</taxon>
        <taxon>Heterobranchia</taxon>
        <taxon>Euthyneura</taxon>
        <taxon>Panpulmonata</taxon>
        <taxon>Sacoglossa</taxon>
        <taxon>Placobranchoidea</taxon>
        <taxon>Plakobranchidae</taxon>
        <taxon>Plakobranchus</taxon>
    </lineage>
</organism>
<proteinExistence type="inferred from homology"/>
<reference evidence="3 4" key="1">
    <citation type="journal article" date="2021" name="Elife">
        <title>Chloroplast acquisition without the gene transfer in kleptoplastic sea slugs, Plakobranchus ocellatus.</title>
        <authorList>
            <person name="Maeda T."/>
            <person name="Takahashi S."/>
            <person name="Yoshida T."/>
            <person name="Shimamura S."/>
            <person name="Takaki Y."/>
            <person name="Nagai Y."/>
            <person name="Toyoda A."/>
            <person name="Suzuki Y."/>
            <person name="Arimoto A."/>
            <person name="Ishii H."/>
            <person name="Satoh N."/>
            <person name="Nishiyama T."/>
            <person name="Hasebe M."/>
            <person name="Maruyama T."/>
            <person name="Minagawa J."/>
            <person name="Obokata J."/>
            <person name="Shigenobu S."/>
        </authorList>
    </citation>
    <scope>NUCLEOTIDE SEQUENCE [LARGE SCALE GENOMIC DNA]</scope>
</reference>
<dbReference type="InterPro" id="IPR046985">
    <property type="entry name" value="IP5"/>
</dbReference>
<dbReference type="PANTHER" id="PTHR11200">
    <property type="entry name" value="INOSITOL 5-PHOSPHATASE"/>
    <property type="match status" value="1"/>
</dbReference>
<comment type="caution">
    <text evidence="3">The sequence shown here is derived from an EMBL/GenBank/DDBJ whole genome shotgun (WGS) entry which is preliminary data.</text>
</comment>
<dbReference type="SMART" id="SM00128">
    <property type="entry name" value="IPPc"/>
    <property type="match status" value="1"/>
</dbReference>
<evidence type="ECO:0000313" key="3">
    <source>
        <dbReference type="EMBL" id="GFO29636.1"/>
    </source>
</evidence>
<evidence type="ECO:0000259" key="2">
    <source>
        <dbReference type="SMART" id="SM00128"/>
    </source>
</evidence>
<dbReference type="GO" id="GO:0004439">
    <property type="term" value="F:phosphatidylinositol-4,5-bisphosphate 5-phosphatase activity"/>
    <property type="evidence" value="ECO:0007669"/>
    <property type="project" value="TreeGrafter"/>
</dbReference>
<dbReference type="Proteomes" id="UP000735302">
    <property type="component" value="Unassembled WGS sequence"/>
</dbReference>
<accession>A0AAV4C2P7</accession>